<organism evidence="2 3">
    <name type="scientific">Serendipita vermifera MAFF 305830</name>
    <dbReference type="NCBI Taxonomy" id="933852"/>
    <lineage>
        <taxon>Eukaryota</taxon>
        <taxon>Fungi</taxon>
        <taxon>Dikarya</taxon>
        <taxon>Basidiomycota</taxon>
        <taxon>Agaricomycotina</taxon>
        <taxon>Agaricomycetes</taxon>
        <taxon>Sebacinales</taxon>
        <taxon>Serendipitaceae</taxon>
        <taxon>Serendipita</taxon>
    </lineage>
</organism>
<reference evidence="2 3" key="1">
    <citation type="submission" date="2014-04" db="EMBL/GenBank/DDBJ databases">
        <authorList>
            <consortium name="DOE Joint Genome Institute"/>
            <person name="Kuo A."/>
            <person name="Zuccaro A."/>
            <person name="Kohler A."/>
            <person name="Nagy L.G."/>
            <person name="Floudas D."/>
            <person name="Copeland A."/>
            <person name="Barry K.W."/>
            <person name="Cichocki N."/>
            <person name="Veneault-Fourrey C."/>
            <person name="LaButti K."/>
            <person name="Lindquist E.A."/>
            <person name="Lipzen A."/>
            <person name="Lundell T."/>
            <person name="Morin E."/>
            <person name="Murat C."/>
            <person name="Sun H."/>
            <person name="Tunlid A."/>
            <person name="Henrissat B."/>
            <person name="Grigoriev I.V."/>
            <person name="Hibbett D.S."/>
            <person name="Martin F."/>
            <person name="Nordberg H.P."/>
            <person name="Cantor M.N."/>
            <person name="Hua S.X."/>
        </authorList>
    </citation>
    <scope>NUCLEOTIDE SEQUENCE [LARGE SCALE GENOMIC DNA]</scope>
    <source>
        <strain evidence="2 3">MAFF 305830</strain>
    </source>
</reference>
<feature type="compositionally biased region" description="Polar residues" evidence="1">
    <location>
        <begin position="205"/>
        <end position="222"/>
    </location>
</feature>
<feature type="compositionally biased region" description="Low complexity" evidence="1">
    <location>
        <begin position="117"/>
        <end position="136"/>
    </location>
</feature>
<dbReference type="Proteomes" id="UP000054097">
    <property type="component" value="Unassembled WGS sequence"/>
</dbReference>
<feature type="compositionally biased region" description="Basic and acidic residues" evidence="1">
    <location>
        <begin position="165"/>
        <end position="176"/>
    </location>
</feature>
<name>A0A0C2XWE0_SERVB</name>
<protein>
    <submittedName>
        <fullName evidence="2">Uncharacterized protein</fullName>
    </submittedName>
</protein>
<sequence length="235" mass="23784">MNTNNYNAGVPPTQPSVSTRIESHIPGTQAHRERNYLDHENQAAHVGAGPGAATGFHQGTAMNQAPGYTNNTMTGTGGGIGAPTHGMAPAAAPAPVGNHGTTMGERVAELQGRRGHAAAATNTTAPLTSTAPTTGAKPHLGDRVMGGVEAAIGRATHNPGMEQSGWERKTFGDPKHRAGTAGGIGHGAGQPTTLNQHQGFGPSGQPAQQGFTNPQPGYTNPQPGYAAGTQPPTGY</sequence>
<dbReference type="EMBL" id="KN824278">
    <property type="protein sequence ID" value="KIM33187.1"/>
    <property type="molecule type" value="Genomic_DNA"/>
</dbReference>
<accession>A0A0C2XWE0</accession>
<dbReference type="HOGENOM" id="CLU_1278055_0_0_1"/>
<gene>
    <name evidence="2" type="ORF">M408DRAFT_150438</name>
</gene>
<dbReference type="OrthoDB" id="3264342at2759"/>
<evidence type="ECO:0000313" key="3">
    <source>
        <dbReference type="Proteomes" id="UP000054097"/>
    </source>
</evidence>
<feature type="region of interest" description="Disordered" evidence="1">
    <location>
        <begin position="157"/>
        <end position="235"/>
    </location>
</feature>
<evidence type="ECO:0000256" key="1">
    <source>
        <dbReference type="SAM" id="MobiDB-lite"/>
    </source>
</evidence>
<feature type="region of interest" description="Disordered" evidence="1">
    <location>
        <begin position="51"/>
        <end position="74"/>
    </location>
</feature>
<reference evidence="3" key="2">
    <citation type="submission" date="2015-01" db="EMBL/GenBank/DDBJ databases">
        <title>Evolutionary Origins and Diversification of the Mycorrhizal Mutualists.</title>
        <authorList>
            <consortium name="DOE Joint Genome Institute"/>
            <consortium name="Mycorrhizal Genomics Consortium"/>
            <person name="Kohler A."/>
            <person name="Kuo A."/>
            <person name="Nagy L.G."/>
            <person name="Floudas D."/>
            <person name="Copeland A."/>
            <person name="Barry K.W."/>
            <person name="Cichocki N."/>
            <person name="Veneault-Fourrey C."/>
            <person name="LaButti K."/>
            <person name="Lindquist E.A."/>
            <person name="Lipzen A."/>
            <person name="Lundell T."/>
            <person name="Morin E."/>
            <person name="Murat C."/>
            <person name="Riley R."/>
            <person name="Ohm R."/>
            <person name="Sun H."/>
            <person name="Tunlid A."/>
            <person name="Henrissat B."/>
            <person name="Grigoriev I.V."/>
            <person name="Hibbett D.S."/>
            <person name="Martin F."/>
        </authorList>
    </citation>
    <scope>NUCLEOTIDE SEQUENCE [LARGE SCALE GENOMIC DNA]</scope>
    <source>
        <strain evidence="3">MAFF 305830</strain>
    </source>
</reference>
<dbReference type="AlphaFoldDB" id="A0A0C2XWE0"/>
<proteinExistence type="predicted"/>
<keyword evidence="3" id="KW-1185">Reference proteome</keyword>
<feature type="region of interest" description="Disordered" evidence="1">
    <location>
        <begin position="116"/>
        <end position="142"/>
    </location>
</feature>
<evidence type="ECO:0000313" key="2">
    <source>
        <dbReference type="EMBL" id="KIM33187.1"/>
    </source>
</evidence>